<evidence type="ECO:0000313" key="1">
    <source>
        <dbReference type="EMBL" id="KAF3451546.1"/>
    </source>
</evidence>
<keyword evidence="2" id="KW-1185">Reference proteome</keyword>
<dbReference type="EMBL" id="VOIH02000003">
    <property type="protein sequence ID" value="KAF3451546.1"/>
    <property type="molecule type" value="Genomic_DNA"/>
</dbReference>
<dbReference type="OrthoDB" id="1148560at2759"/>
<dbReference type="Proteomes" id="UP000796880">
    <property type="component" value="Unassembled WGS sequence"/>
</dbReference>
<comment type="caution">
    <text evidence="1">The sequence shown here is derived from an EMBL/GenBank/DDBJ whole genome shotgun (WGS) entry which is preliminary data.</text>
</comment>
<accession>A0A8K0HF54</accession>
<proteinExistence type="predicted"/>
<sequence length="51" mass="5601">MEGSRRRMVNGGNLLPSFTSSRLIPKRGRVKVMIVVGLANSVASIFTPSRR</sequence>
<evidence type="ECO:0000313" key="2">
    <source>
        <dbReference type="Proteomes" id="UP000796880"/>
    </source>
</evidence>
<gene>
    <name evidence="1" type="ORF">FNV43_RR07641</name>
</gene>
<dbReference type="PANTHER" id="PTHR36615:SF7">
    <property type="entry name" value="PROTEIN, PUTATIVE-RELATED"/>
    <property type="match status" value="1"/>
</dbReference>
<name>A0A8K0HF54_9ROSA</name>
<reference evidence="1" key="1">
    <citation type="submission" date="2020-03" db="EMBL/GenBank/DDBJ databases">
        <title>A high-quality chromosome-level genome assembly of a woody plant with both climbing and erect habits, Rhamnella rubrinervis.</title>
        <authorList>
            <person name="Lu Z."/>
            <person name="Yang Y."/>
            <person name="Zhu X."/>
            <person name="Sun Y."/>
        </authorList>
    </citation>
    <scope>NUCLEOTIDE SEQUENCE</scope>
    <source>
        <strain evidence="1">BYM</strain>
        <tissue evidence="1">Leaf</tissue>
    </source>
</reference>
<organism evidence="1 2">
    <name type="scientific">Rhamnella rubrinervis</name>
    <dbReference type="NCBI Taxonomy" id="2594499"/>
    <lineage>
        <taxon>Eukaryota</taxon>
        <taxon>Viridiplantae</taxon>
        <taxon>Streptophyta</taxon>
        <taxon>Embryophyta</taxon>
        <taxon>Tracheophyta</taxon>
        <taxon>Spermatophyta</taxon>
        <taxon>Magnoliopsida</taxon>
        <taxon>eudicotyledons</taxon>
        <taxon>Gunneridae</taxon>
        <taxon>Pentapetalae</taxon>
        <taxon>rosids</taxon>
        <taxon>fabids</taxon>
        <taxon>Rosales</taxon>
        <taxon>Rhamnaceae</taxon>
        <taxon>rhamnoid group</taxon>
        <taxon>Rhamneae</taxon>
        <taxon>Rhamnella</taxon>
    </lineage>
</organism>
<protein>
    <submittedName>
        <fullName evidence="1">Uncharacterized protein</fullName>
    </submittedName>
</protein>
<dbReference type="AlphaFoldDB" id="A0A8K0HF54"/>
<dbReference type="PANTHER" id="PTHR36615">
    <property type="entry name" value="PROTEIN, PUTATIVE-RELATED"/>
    <property type="match status" value="1"/>
</dbReference>